<dbReference type="InterPro" id="IPR003346">
    <property type="entry name" value="Transposase_20"/>
</dbReference>
<evidence type="ECO:0000313" key="2">
    <source>
        <dbReference type="EMBL" id="GFR32302.1"/>
    </source>
</evidence>
<dbReference type="OrthoDB" id="8116317at2759"/>
<evidence type="ECO:0000313" key="3">
    <source>
        <dbReference type="Proteomes" id="UP000887116"/>
    </source>
</evidence>
<gene>
    <name evidence="2" type="primary">TV42_00015</name>
    <name evidence="2" type="ORF">TNCT_237631</name>
</gene>
<proteinExistence type="predicted"/>
<name>A0A8X6M553_TRICU</name>
<evidence type="ECO:0000259" key="1">
    <source>
        <dbReference type="Pfam" id="PF02371"/>
    </source>
</evidence>
<keyword evidence="3" id="KW-1185">Reference proteome</keyword>
<organism evidence="2 3">
    <name type="scientific">Trichonephila clavata</name>
    <name type="common">Joro spider</name>
    <name type="synonym">Nephila clavata</name>
    <dbReference type="NCBI Taxonomy" id="2740835"/>
    <lineage>
        <taxon>Eukaryota</taxon>
        <taxon>Metazoa</taxon>
        <taxon>Ecdysozoa</taxon>
        <taxon>Arthropoda</taxon>
        <taxon>Chelicerata</taxon>
        <taxon>Arachnida</taxon>
        <taxon>Araneae</taxon>
        <taxon>Araneomorphae</taxon>
        <taxon>Entelegynae</taxon>
        <taxon>Araneoidea</taxon>
        <taxon>Nephilidae</taxon>
        <taxon>Trichonephila</taxon>
    </lineage>
</organism>
<dbReference type="Proteomes" id="UP000887116">
    <property type="component" value="Unassembled WGS sequence"/>
</dbReference>
<dbReference type="InterPro" id="IPR047650">
    <property type="entry name" value="Transpos_IS110"/>
</dbReference>
<sequence length="118" mass="13240">MYSSCKQAILKVFATIEIQIAALEREISGHIDNYPHLKNMIENIKIIKGVGHLTAIVVAEMPSVDNFDHARQFTAFAGLNPQHYQSGTSVTKESRICKIGSERIRKALYMPSYNSQES</sequence>
<dbReference type="Pfam" id="PF02371">
    <property type="entry name" value="Transposase_20"/>
    <property type="match status" value="1"/>
</dbReference>
<dbReference type="PANTHER" id="PTHR33055:SF3">
    <property type="entry name" value="PUTATIVE TRANSPOSASE FOR IS117-RELATED"/>
    <property type="match status" value="1"/>
</dbReference>
<feature type="domain" description="Transposase IS116/IS110/IS902 C-terminal" evidence="1">
    <location>
        <begin position="43"/>
        <end position="112"/>
    </location>
</feature>
<dbReference type="GO" id="GO:0003677">
    <property type="term" value="F:DNA binding"/>
    <property type="evidence" value="ECO:0007669"/>
    <property type="project" value="InterPro"/>
</dbReference>
<dbReference type="GO" id="GO:0006313">
    <property type="term" value="P:DNA transposition"/>
    <property type="evidence" value="ECO:0007669"/>
    <property type="project" value="InterPro"/>
</dbReference>
<comment type="caution">
    <text evidence="2">The sequence shown here is derived from an EMBL/GenBank/DDBJ whole genome shotgun (WGS) entry which is preliminary data.</text>
</comment>
<dbReference type="EMBL" id="BMAO01039557">
    <property type="protein sequence ID" value="GFR32302.1"/>
    <property type="molecule type" value="Genomic_DNA"/>
</dbReference>
<protein>
    <submittedName>
        <fullName evidence="2">DEDD_Tnp_IS110 domain-containing protein</fullName>
    </submittedName>
</protein>
<reference evidence="2" key="1">
    <citation type="submission" date="2020-07" db="EMBL/GenBank/DDBJ databases">
        <title>Multicomponent nature underlies the extraordinary mechanical properties of spider dragline silk.</title>
        <authorList>
            <person name="Kono N."/>
            <person name="Nakamura H."/>
            <person name="Mori M."/>
            <person name="Yoshida Y."/>
            <person name="Ohtoshi R."/>
            <person name="Malay A.D."/>
            <person name="Moran D.A.P."/>
            <person name="Tomita M."/>
            <person name="Numata K."/>
            <person name="Arakawa K."/>
        </authorList>
    </citation>
    <scope>NUCLEOTIDE SEQUENCE</scope>
</reference>
<dbReference type="AlphaFoldDB" id="A0A8X6M553"/>
<dbReference type="PANTHER" id="PTHR33055">
    <property type="entry name" value="TRANSPOSASE FOR INSERTION SEQUENCE ELEMENT IS1111A"/>
    <property type="match status" value="1"/>
</dbReference>
<dbReference type="GO" id="GO:0004803">
    <property type="term" value="F:transposase activity"/>
    <property type="evidence" value="ECO:0007669"/>
    <property type="project" value="InterPro"/>
</dbReference>
<accession>A0A8X6M553</accession>